<dbReference type="SUPFAM" id="SSF51679">
    <property type="entry name" value="Bacterial luciferase-like"/>
    <property type="match status" value="1"/>
</dbReference>
<dbReference type="PANTHER" id="PTHR42847">
    <property type="entry name" value="ALKANESULFONATE MONOOXYGENASE"/>
    <property type="match status" value="1"/>
</dbReference>
<keyword evidence="1" id="KW-0285">Flavoprotein</keyword>
<reference evidence="6 7" key="1">
    <citation type="submission" date="2023-07" db="EMBL/GenBank/DDBJ databases">
        <authorList>
            <person name="Girao M."/>
            <person name="Carvalho M.F."/>
        </authorList>
    </citation>
    <scope>NUCLEOTIDE SEQUENCE [LARGE SCALE GENOMIC DNA]</scope>
    <source>
        <strain evidence="6 7">YIM65754</strain>
    </source>
</reference>
<evidence type="ECO:0000256" key="3">
    <source>
        <dbReference type="ARBA" id="ARBA00023002"/>
    </source>
</evidence>
<feature type="domain" description="Luciferase-like" evidence="5">
    <location>
        <begin position="23"/>
        <end position="204"/>
    </location>
</feature>
<dbReference type="GO" id="GO:0016491">
    <property type="term" value="F:oxidoreductase activity"/>
    <property type="evidence" value="ECO:0007669"/>
    <property type="project" value="UniProtKB-KW"/>
</dbReference>
<evidence type="ECO:0000256" key="2">
    <source>
        <dbReference type="ARBA" id="ARBA00022643"/>
    </source>
</evidence>
<evidence type="ECO:0000313" key="7">
    <source>
        <dbReference type="Proteomes" id="UP001336020"/>
    </source>
</evidence>
<dbReference type="NCBIfam" id="TIGR03619">
    <property type="entry name" value="F420_Rv2161c"/>
    <property type="match status" value="1"/>
</dbReference>
<evidence type="ECO:0000259" key="5">
    <source>
        <dbReference type="Pfam" id="PF00296"/>
    </source>
</evidence>
<dbReference type="InterPro" id="IPR036661">
    <property type="entry name" value="Luciferase-like_sf"/>
</dbReference>
<keyword evidence="2" id="KW-0288">FMN</keyword>
<evidence type="ECO:0000256" key="4">
    <source>
        <dbReference type="ARBA" id="ARBA00023033"/>
    </source>
</evidence>
<dbReference type="Proteomes" id="UP001336020">
    <property type="component" value="Unassembled WGS sequence"/>
</dbReference>
<keyword evidence="7" id="KW-1185">Reference proteome</keyword>
<keyword evidence="4" id="KW-0503">Monooxygenase</keyword>
<accession>A0ABU7L5Y2</accession>
<evidence type="ECO:0000313" key="6">
    <source>
        <dbReference type="EMBL" id="MEE2056913.1"/>
    </source>
</evidence>
<comment type="caution">
    <text evidence="6">The sequence shown here is derived from an EMBL/GenBank/DDBJ whole genome shotgun (WGS) entry which is preliminary data.</text>
</comment>
<sequence>MSEIKINAPLPFDDIDTADEFLTVAAVQEIGTVLEKAGFSAGSVTDHPCPTGRWLDAGGHHAQDPFVMLSMIGAVTTSLRLQTGILVLPYRNPFLVARAVATLDRITDGRVTLSVGTGYLKGEYRALGVDFGRRNELTDEYLDAITAALSGREFAFEGEGFRAYGNRILPGPVQQPRPPILVGGNSKKAIRRAVERGDGWNPFLTSVSGADLVTTRTAGITGEDDLRRAISYMREVCEKHGRGTLPEIVLGGIIKPSEPWDPQKWVDRIGRYRELGVSAVGVNFTGRTRAEWCDTAERFGTELISQF</sequence>
<dbReference type="PANTHER" id="PTHR42847:SF4">
    <property type="entry name" value="ALKANESULFONATE MONOOXYGENASE-RELATED"/>
    <property type="match status" value="1"/>
</dbReference>
<name>A0ABU7L5Y2_9NOCA</name>
<dbReference type="InterPro" id="IPR011251">
    <property type="entry name" value="Luciferase-like_dom"/>
</dbReference>
<keyword evidence="3 6" id="KW-0560">Oxidoreductase</keyword>
<dbReference type="InterPro" id="IPR050172">
    <property type="entry name" value="SsuD_RutA_monooxygenase"/>
</dbReference>
<dbReference type="Pfam" id="PF00296">
    <property type="entry name" value="Bac_luciferase"/>
    <property type="match status" value="1"/>
</dbReference>
<proteinExistence type="predicted"/>
<gene>
    <name evidence="6" type="ORF">Q7514_05155</name>
</gene>
<evidence type="ECO:0000256" key="1">
    <source>
        <dbReference type="ARBA" id="ARBA00022630"/>
    </source>
</evidence>
<dbReference type="EMBL" id="JAUTXY010000002">
    <property type="protein sequence ID" value="MEE2056913.1"/>
    <property type="molecule type" value="Genomic_DNA"/>
</dbReference>
<organism evidence="6 7">
    <name type="scientific">Rhodococcus artemisiae</name>
    <dbReference type="NCBI Taxonomy" id="714159"/>
    <lineage>
        <taxon>Bacteria</taxon>
        <taxon>Bacillati</taxon>
        <taxon>Actinomycetota</taxon>
        <taxon>Actinomycetes</taxon>
        <taxon>Mycobacteriales</taxon>
        <taxon>Nocardiaceae</taxon>
        <taxon>Rhodococcus</taxon>
    </lineage>
</organism>
<dbReference type="InterPro" id="IPR019921">
    <property type="entry name" value="Lucif-like_OxRdtase_Rv2161c"/>
</dbReference>
<dbReference type="Gene3D" id="3.20.20.30">
    <property type="entry name" value="Luciferase-like domain"/>
    <property type="match status" value="1"/>
</dbReference>
<dbReference type="EC" id="1.-.-.-" evidence="6"/>
<dbReference type="RefSeq" id="WP_330132180.1">
    <property type="nucleotide sequence ID" value="NZ_JAUTXY010000002.1"/>
</dbReference>
<protein>
    <submittedName>
        <fullName evidence="6">LLM class F420-dependent oxidoreductase</fullName>
        <ecNumber evidence="6">1.-.-.-</ecNumber>
    </submittedName>
</protein>